<keyword evidence="2" id="KW-0238">DNA-binding</keyword>
<evidence type="ECO:0000256" key="1">
    <source>
        <dbReference type="ARBA" id="ARBA00008857"/>
    </source>
</evidence>
<dbReference type="GO" id="GO:0015074">
    <property type="term" value="P:DNA integration"/>
    <property type="evidence" value="ECO:0007669"/>
    <property type="project" value="InterPro"/>
</dbReference>
<accession>A0A9D5YYR7</accession>
<dbReference type="CDD" id="cd01189">
    <property type="entry name" value="INT_ICEBs1_C_like"/>
    <property type="match status" value="1"/>
</dbReference>
<reference evidence="5 6" key="1">
    <citation type="submission" date="2020-08" db="EMBL/GenBank/DDBJ databases">
        <title>A Genomic Blueprint of the Chicken Gut Microbiome.</title>
        <authorList>
            <person name="Gilroy R."/>
            <person name="Ravi A."/>
            <person name="Getino M."/>
            <person name="Pursley I."/>
            <person name="Horton D.L."/>
            <person name="Alikhan N.-F."/>
            <person name="Baker D."/>
            <person name="Gharbi K."/>
            <person name="Hall N."/>
            <person name="Watson M."/>
            <person name="Adriaenssens E.M."/>
            <person name="Foster-Nyarko E."/>
            <person name="Jarju S."/>
            <person name="Secka A."/>
            <person name="Antonio M."/>
            <person name="Oren A."/>
            <person name="Chaudhuri R."/>
            <person name="La Ragione R.M."/>
            <person name="Hildebrand F."/>
            <person name="Pallen M.J."/>
        </authorList>
    </citation>
    <scope>NUCLEOTIDE SEQUENCE [LARGE SCALE GENOMIC DNA]</scope>
    <source>
        <strain evidence="5 6">Sa1BUA8</strain>
    </source>
</reference>
<keyword evidence="6" id="KW-1185">Reference proteome</keyword>
<dbReference type="Proteomes" id="UP000822993">
    <property type="component" value="Unassembled WGS sequence"/>
</dbReference>
<proteinExistence type="inferred from homology"/>
<dbReference type="RefSeq" id="WP_193718559.1">
    <property type="nucleotide sequence ID" value="NZ_JACSPN010000002.1"/>
</dbReference>
<dbReference type="EMBL" id="JACSPN010000002">
    <property type="protein sequence ID" value="MBE7699234.1"/>
    <property type="molecule type" value="Genomic_DNA"/>
</dbReference>
<dbReference type="InterPro" id="IPR002104">
    <property type="entry name" value="Integrase_catalytic"/>
</dbReference>
<dbReference type="InterPro" id="IPR013762">
    <property type="entry name" value="Integrase-like_cat_sf"/>
</dbReference>
<dbReference type="InterPro" id="IPR010998">
    <property type="entry name" value="Integrase_recombinase_N"/>
</dbReference>
<evidence type="ECO:0000256" key="3">
    <source>
        <dbReference type="ARBA" id="ARBA00023172"/>
    </source>
</evidence>
<evidence type="ECO:0000313" key="6">
    <source>
        <dbReference type="Proteomes" id="UP000822993"/>
    </source>
</evidence>
<dbReference type="Pfam" id="PF00589">
    <property type="entry name" value="Phage_integrase"/>
    <property type="match status" value="1"/>
</dbReference>
<evidence type="ECO:0000259" key="4">
    <source>
        <dbReference type="PROSITE" id="PS51898"/>
    </source>
</evidence>
<protein>
    <submittedName>
        <fullName evidence="5">Site-specific integrase</fullName>
    </submittedName>
</protein>
<dbReference type="SUPFAM" id="SSF56349">
    <property type="entry name" value="DNA breaking-rejoining enzymes"/>
    <property type="match status" value="1"/>
</dbReference>
<feature type="domain" description="Tyr recombinase" evidence="4">
    <location>
        <begin position="142"/>
        <end position="340"/>
    </location>
</feature>
<evidence type="ECO:0000256" key="2">
    <source>
        <dbReference type="ARBA" id="ARBA00023125"/>
    </source>
</evidence>
<dbReference type="PROSITE" id="PS51898">
    <property type="entry name" value="TYR_RECOMBINASE"/>
    <property type="match status" value="1"/>
</dbReference>
<dbReference type="AlphaFoldDB" id="A0A9D5YYR7"/>
<dbReference type="GO" id="GO:0006310">
    <property type="term" value="P:DNA recombination"/>
    <property type="evidence" value="ECO:0007669"/>
    <property type="project" value="UniProtKB-KW"/>
</dbReference>
<dbReference type="InterPro" id="IPR050090">
    <property type="entry name" value="Tyrosine_recombinase_XerCD"/>
</dbReference>
<gene>
    <name evidence="5" type="ORF">H9623_02795</name>
</gene>
<comment type="caution">
    <text evidence="5">The sequence shown here is derived from an EMBL/GenBank/DDBJ whole genome shotgun (WGS) entry which is preliminary data.</text>
</comment>
<dbReference type="PANTHER" id="PTHR30349">
    <property type="entry name" value="PHAGE INTEGRASE-RELATED"/>
    <property type="match status" value="1"/>
</dbReference>
<dbReference type="InterPro" id="IPR011010">
    <property type="entry name" value="DNA_brk_join_enz"/>
</dbReference>
<dbReference type="Gene3D" id="1.10.443.10">
    <property type="entry name" value="Intergrase catalytic core"/>
    <property type="match status" value="1"/>
</dbReference>
<dbReference type="Gene3D" id="1.10.150.130">
    <property type="match status" value="1"/>
</dbReference>
<evidence type="ECO:0000313" key="5">
    <source>
        <dbReference type="EMBL" id="MBE7699234.1"/>
    </source>
</evidence>
<name>A0A9D5YYR7_9CELL</name>
<comment type="similarity">
    <text evidence="1">Belongs to the 'phage' integrase family.</text>
</comment>
<sequence>MTRKVEAWGKSGAAAERALVLAMTDRATMSGTDLSSSTRLAALGDYWLRTEVDASKRSTNTRQRYRYVVETFIVPGVGGLTVREATVAAMDRYLKRVTDETGAATAKLCKSVLSGMMALAVRHNAAPANPLRDVSRIESADNEVRALSFDEVRALREMLRVDQKAAAVDLPALVDVMLATGARIGEVLALRWDDVDLEAGTVAITGTVVRVKGEGLTRQDTTKGRKVRRLQLPKFAVSLLLDRSVNGVPGGPWNVLFPSATGGLREVTTVERQWRTFREKHSGWGWVSPHTFRKTVGTMIERDRGLADAATQLGHTSEKITQRHYVEVPDLAPDFREVLGRFAD</sequence>
<keyword evidence="3" id="KW-0233">DNA recombination</keyword>
<organism evidence="5 6">
    <name type="scientific">Oerskovia douganii</name>
    <dbReference type="NCBI Taxonomy" id="2762210"/>
    <lineage>
        <taxon>Bacteria</taxon>
        <taxon>Bacillati</taxon>
        <taxon>Actinomycetota</taxon>
        <taxon>Actinomycetes</taxon>
        <taxon>Micrococcales</taxon>
        <taxon>Cellulomonadaceae</taxon>
        <taxon>Oerskovia</taxon>
    </lineage>
</organism>
<dbReference type="PANTHER" id="PTHR30349:SF64">
    <property type="entry name" value="PROPHAGE INTEGRASE INTD-RELATED"/>
    <property type="match status" value="1"/>
</dbReference>
<dbReference type="GO" id="GO:0003677">
    <property type="term" value="F:DNA binding"/>
    <property type="evidence" value="ECO:0007669"/>
    <property type="project" value="UniProtKB-KW"/>
</dbReference>